<protein>
    <submittedName>
        <fullName evidence="1">IS5/IS1182 family transposase</fullName>
    </submittedName>
</protein>
<evidence type="ECO:0000313" key="1">
    <source>
        <dbReference type="EMBL" id="MCD5317300.1"/>
    </source>
</evidence>
<evidence type="ECO:0000313" key="2">
    <source>
        <dbReference type="Proteomes" id="UP001138997"/>
    </source>
</evidence>
<proteinExistence type="predicted"/>
<keyword evidence="2" id="KW-1185">Reference proteome</keyword>
<comment type="caution">
    <text evidence="1">The sequence shown here is derived from an EMBL/GenBank/DDBJ whole genome shotgun (WGS) entry which is preliminary data.</text>
</comment>
<gene>
    <name evidence="1" type="ORF">LR394_41070</name>
</gene>
<reference evidence="1" key="1">
    <citation type="submission" date="2021-11" db="EMBL/GenBank/DDBJ databases">
        <title>Streptomyces corallinus and Kineosporia corallina sp. nov., two new coral-derived marine actinobacteria.</title>
        <authorList>
            <person name="Buangrab K."/>
            <person name="Sutthacheep M."/>
            <person name="Yeemin T."/>
            <person name="Harunari E."/>
            <person name="Igarashi Y."/>
            <person name="Sripreechasak P."/>
            <person name="Kanchanasin P."/>
            <person name="Tanasupawat S."/>
            <person name="Phongsopitanun W."/>
        </authorList>
    </citation>
    <scope>NUCLEOTIDE SEQUENCE</scope>
    <source>
        <strain evidence="1">JCM 31032</strain>
    </source>
</reference>
<feature type="non-terminal residue" evidence="1">
    <location>
        <position position="84"/>
    </location>
</feature>
<organism evidence="1 2">
    <name type="scientific">Kineosporia babensis</name>
    <dbReference type="NCBI Taxonomy" id="499548"/>
    <lineage>
        <taxon>Bacteria</taxon>
        <taxon>Bacillati</taxon>
        <taxon>Actinomycetota</taxon>
        <taxon>Actinomycetes</taxon>
        <taxon>Kineosporiales</taxon>
        <taxon>Kineosporiaceae</taxon>
        <taxon>Kineosporia</taxon>
    </lineage>
</organism>
<dbReference type="EMBL" id="JAJOMB010000086">
    <property type="protein sequence ID" value="MCD5317300.1"/>
    <property type="molecule type" value="Genomic_DNA"/>
</dbReference>
<dbReference type="AlphaFoldDB" id="A0A9X1NND5"/>
<sequence>MSVSYEGVLEVSEDLVLFLSALLADERDRRGTRSGRRALTPYWQAVLVLRWLIDDTRMSALARDNKISGSTAYSYRDEGIAVLA</sequence>
<dbReference type="Proteomes" id="UP001138997">
    <property type="component" value="Unassembled WGS sequence"/>
</dbReference>
<name>A0A9X1NND5_9ACTN</name>
<accession>A0A9X1NND5</accession>